<dbReference type="Gene3D" id="2.40.170.20">
    <property type="entry name" value="TonB-dependent receptor, beta-barrel domain"/>
    <property type="match status" value="1"/>
</dbReference>
<comment type="similarity">
    <text evidence="8">Belongs to the TonB-dependent receptor family.</text>
</comment>
<dbReference type="InterPro" id="IPR012910">
    <property type="entry name" value="Plug_dom"/>
</dbReference>
<protein>
    <submittedName>
        <fullName evidence="10">TonB-dependent receptor</fullName>
    </submittedName>
</protein>
<dbReference type="GO" id="GO:0044718">
    <property type="term" value="P:siderophore transmembrane transport"/>
    <property type="evidence" value="ECO:0007669"/>
    <property type="project" value="TreeGrafter"/>
</dbReference>
<keyword evidence="11" id="KW-1185">Reference proteome</keyword>
<dbReference type="NCBIfam" id="TIGR04057">
    <property type="entry name" value="SusC_RagA_signa"/>
    <property type="match status" value="1"/>
</dbReference>
<dbReference type="InterPro" id="IPR023996">
    <property type="entry name" value="TonB-dep_OMP_SusC/RagA"/>
</dbReference>
<keyword evidence="5" id="KW-0732">Signal</keyword>
<dbReference type="Gene3D" id="2.170.130.10">
    <property type="entry name" value="TonB-dependent receptor, plug domain"/>
    <property type="match status" value="1"/>
</dbReference>
<dbReference type="InterPro" id="IPR036942">
    <property type="entry name" value="Beta-barrel_TonB_sf"/>
</dbReference>
<evidence type="ECO:0000256" key="8">
    <source>
        <dbReference type="PROSITE-ProRule" id="PRU01360"/>
    </source>
</evidence>
<dbReference type="SUPFAM" id="SSF56935">
    <property type="entry name" value="Porins"/>
    <property type="match status" value="1"/>
</dbReference>
<evidence type="ECO:0000256" key="3">
    <source>
        <dbReference type="ARBA" id="ARBA00022452"/>
    </source>
</evidence>
<dbReference type="InterPro" id="IPR039426">
    <property type="entry name" value="TonB-dep_rcpt-like"/>
</dbReference>
<keyword evidence="7 8" id="KW-0998">Cell outer membrane</keyword>
<dbReference type="RefSeq" id="WP_052000637.1">
    <property type="nucleotide sequence ID" value="NZ_BAJS01000009.1"/>
</dbReference>
<dbReference type="PANTHER" id="PTHR30069:SF29">
    <property type="entry name" value="HEMOGLOBIN AND HEMOGLOBIN-HAPTOGLOBIN-BINDING PROTEIN 1-RELATED"/>
    <property type="match status" value="1"/>
</dbReference>
<dbReference type="Pfam" id="PF07715">
    <property type="entry name" value="Plug"/>
    <property type="match status" value="1"/>
</dbReference>
<dbReference type="InterPro" id="IPR023997">
    <property type="entry name" value="TonB-dep_OMP_SusC/RagA_CS"/>
</dbReference>
<evidence type="ECO:0000313" key="11">
    <source>
        <dbReference type="Proteomes" id="UP000027601"/>
    </source>
</evidence>
<dbReference type="EMBL" id="BAJS01000009">
    <property type="protein sequence ID" value="GAK36744.1"/>
    <property type="molecule type" value="Genomic_DNA"/>
</dbReference>
<proteinExistence type="inferred from homology"/>
<dbReference type="STRING" id="1121097.GCA_000428125_02283"/>
<comment type="subcellular location">
    <subcellularLocation>
        <location evidence="1 8">Cell outer membrane</location>
        <topology evidence="1 8">Multi-pass membrane protein</topology>
    </subcellularLocation>
</comment>
<keyword evidence="3 8" id="KW-1134">Transmembrane beta strand</keyword>
<keyword evidence="2 8" id="KW-0813">Transport</keyword>
<dbReference type="AlphaFoldDB" id="A0A069D955"/>
<reference evidence="10 11" key="1">
    <citation type="journal article" date="2015" name="Microbes Environ.">
        <title>Distribution and evolution of nitrogen fixation genes in the phylum bacteroidetes.</title>
        <authorList>
            <person name="Inoue J."/>
            <person name="Oshima K."/>
            <person name="Suda W."/>
            <person name="Sakamoto M."/>
            <person name="Iino T."/>
            <person name="Noda S."/>
            <person name="Hongoh Y."/>
            <person name="Hattori M."/>
            <person name="Ohkuma M."/>
        </authorList>
    </citation>
    <scope>NUCLEOTIDE SEQUENCE [LARGE SCALE GENOMIC DNA]</scope>
    <source>
        <strain evidence="10 11">JCM 15093</strain>
    </source>
</reference>
<evidence type="ECO:0000259" key="9">
    <source>
        <dbReference type="Pfam" id="PF07715"/>
    </source>
</evidence>
<evidence type="ECO:0000256" key="7">
    <source>
        <dbReference type="ARBA" id="ARBA00023237"/>
    </source>
</evidence>
<dbReference type="FunFam" id="2.170.130.10:FF:000003">
    <property type="entry name" value="SusC/RagA family TonB-linked outer membrane protein"/>
    <property type="match status" value="1"/>
</dbReference>
<sequence>MVKTVSVAGNISVTLQEDTRVIDEVVVVGYGVQKKTTLSGSVSSVSGKDILKSPAMNVTNSIAGTLPGLVVVAQSGEPGADYANMYIRGKSSLNENSPLVVVDGVPNRSLERIDPSTIESITVLKDASAAIYGSQAANGVILVTTKRGKVEKLGISASYSAGWSQPTKVPELTNAAEYATLVNEISPNTYSADEIRKFADGSDPWRYPNTDWFDTVLKTWSLQQNANVTMSGGTEKLQAYVSLSTRSQDGFFKNSGSKYAQHDFRANIDGKVNDYISLSLDASMRMEQSNFLSVGSPRLFRDLMTASPILPAVWPNGLPGPPLDLQNQNNPVVQSTSQAGYNKGENYVFNINAKVNVKIPWVKGLSLTGVAAIDRGLNYTKKFNKKYDLYTWDGTTVGTDGLPTLVKGQYGSSSNLVQQLDISKEYLLNLLANYQRTFNKVHDVSVLLGVESIENTSNWFSAERRNYTVSFPDELNFGDPNSQYSNGSNPGKNRWLNYFGRVNYSYKSKYMVEFVWRYQGSSKFASETRWGFFPGVSLAYRLSEEEFWKDSKLGRLMGNLKLRASYGKTGNDLIDPYQYYSLYAKYWQDFVTGDLTNNSTYYESLAANVKVQWEEAEQMNVGFDVTLLDNRLSLTADYFNNLRSKILIPQTASVPDATGMTDILPDINLGKVRNSGFDFEMAWTDKVRDFEYRIGLNGGYAKNKIIFFDEAEGALAWQKQTGHPMNSSLYYEAIGIFHNQEEIDNYPHMDGTVPGDIKFKNVNGDDKITGEDKTRIYKSDVPRWTGGLNISARYKGFDASILFQGQAGAVRYVQALGSKDGINYFKSFYDNRWTADNPNANYPRTFNRNEEYWVSSENPNTFWLHSTDFIRLKTMELGYTIPATLVRKWGLEKVRVCVSGMNLFTYAPHMKDFDPELEYKGDGFAGQGYPIQRILTAGISINF</sequence>
<evidence type="ECO:0000256" key="5">
    <source>
        <dbReference type="ARBA" id="ARBA00022729"/>
    </source>
</evidence>
<dbReference type="OrthoDB" id="9768177at2"/>
<keyword evidence="10" id="KW-0675">Receptor</keyword>
<keyword evidence="4 8" id="KW-0812">Transmembrane</keyword>
<gene>
    <name evidence="10" type="ORF">JCM15093_1934</name>
</gene>
<dbReference type="PANTHER" id="PTHR30069">
    <property type="entry name" value="TONB-DEPENDENT OUTER MEMBRANE RECEPTOR"/>
    <property type="match status" value="1"/>
</dbReference>
<keyword evidence="6 8" id="KW-0472">Membrane</keyword>
<evidence type="ECO:0000256" key="2">
    <source>
        <dbReference type="ARBA" id="ARBA00022448"/>
    </source>
</evidence>
<evidence type="ECO:0000313" key="10">
    <source>
        <dbReference type="EMBL" id="GAK36744.1"/>
    </source>
</evidence>
<name>A0A069D955_9BACE</name>
<evidence type="ECO:0000256" key="4">
    <source>
        <dbReference type="ARBA" id="ARBA00022692"/>
    </source>
</evidence>
<organism evidence="10 11">
    <name type="scientific">Bacteroides graminisolvens DSM 19988 = JCM 15093</name>
    <dbReference type="NCBI Taxonomy" id="1121097"/>
    <lineage>
        <taxon>Bacteria</taxon>
        <taxon>Pseudomonadati</taxon>
        <taxon>Bacteroidota</taxon>
        <taxon>Bacteroidia</taxon>
        <taxon>Bacteroidales</taxon>
        <taxon>Bacteroidaceae</taxon>
        <taxon>Bacteroides</taxon>
    </lineage>
</organism>
<dbReference type="GO" id="GO:0015344">
    <property type="term" value="F:siderophore uptake transmembrane transporter activity"/>
    <property type="evidence" value="ECO:0007669"/>
    <property type="project" value="TreeGrafter"/>
</dbReference>
<evidence type="ECO:0000256" key="6">
    <source>
        <dbReference type="ARBA" id="ARBA00023136"/>
    </source>
</evidence>
<accession>A0A069D955</accession>
<dbReference type="PROSITE" id="PS52016">
    <property type="entry name" value="TONB_DEPENDENT_REC_3"/>
    <property type="match status" value="1"/>
</dbReference>
<dbReference type="InterPro" id="IPR037066">
    <property type="entry name" value="Plug_dom_sf"/>
</dbReference>
<dbReference type="GO" id="GO:0009279">
    <property type="term" value="C:cell outer membrane"/>
    <property type="evidence" value="ECO:0007669"/>
    <property type="project" value="UniProtKB-SubCell"/>
</dbReference>
<dbReference type="NCBIfam" id="TIGR04056">
    <property type="entry name" value="OMP_RagA_SusC"/>
    <property type="match status" value="1"/>
</dbReference>
<dbReference type="eggNOG" id="COG1629">
    <property type="taxonomic scope" value="Bacteria"/>
</dbReference>
<evidence type="ECO:0000256" key="1">
    <source>
        <dbReference type="ARBA" id="ARBA00004571"/>
    </source>
</evidence>
<comment type="caution">
    <text evidence="10">The sequence shown here is derived from an EMBL/GenBank/DDBJ whole genome shotgun (WGS) entry which is preliminary data.</text>
</comment>
<dbReference type="Proteomes" id="UP000027601">
    <property type="component" value="Unassembled WGS sequence"/>
</dbReference>
<feature type="domain" description="TonB-dependent receptor plug" evidence="9">
    <location>
        <begin position="35"/>
        <end position="140"/>
    </location>
</feature>